<gene>
    <name evidence="2" type="ORF">G6M90_00g105200</name>
</gene>
<protein>
    <submittedName>
        <fullName evidence="2">Uncharacterized protein</fullName>
    </submittedName>
</protein>
<evidence type="ECO:0000256" key="1">
    <source>
        <dbReference type="SAM" id="MobiDB-lite"/>
    </source>
</evidence>
<dbReference type="EMBL" id="CP058937">
    <property type="protein sequence ID" value="QLI73149.1"/>
    <property type="molecule type" value="Genomic_DNA"/>
</dbReference>
<dbReference type="Proteomes" id="UP000510686">
    <property type="component" value="Chromosome 6"/>
</dbReference>
<evidence type="ECO:0000313" key="2">
    <source>
        <dbReference type="EMBL" id="QLI73149.1"/>
    </source>
</evidence>
<name>A0A7D5ZCR4_9HYPO</name>
<reference evidence="2 3" key="1">
    <citation type="submission" date="2020-07" db="EMBL/GenBank/DDBJ databases">
        <title>Telomere length de novo assembly of all 7 chromosomes of the fungus, Metarhizium brunneum, using a novel assembly pipeline.</title>
        <authorList>
            <person name="Saud z."/>
            <person name="Kortsinoglou A."/>
            <person name="Kouvelis V.N."/>
            <person name="Butt T.M."/>
        </authorList>
    </citation>
    <scope>NUCLEOTIDE SEQUENCE [LARGE SCALE GENOMIC DNA]</scope>
    <source>
        <strain evidence="2 3">4556</strain>
    </source>
</reference>
<feature type="region of interest" description="Disordered" evidence="1">
    <location>
        <begin position="115"/>
        <end position="219"/>
    </location>
</feature>
<evidence type="ECO:0000313" key="3">
    <source>
        <dbReference type="Proteomes" id="UP000510686"/>
    </source>
</evidence>
<proteinExistence type="predicted"/>
<sequence>MCGVKSLEAGYHLFSVDAVPSNPGPAQTYENKIKWVAIMKIFLEYGADVNASFPETRLDLCDPPADMDQTTSLRFKTLEPEQTLRDVLSLNSEYNSEYREYLGIIEEKRNIQPRQVAEAPMSPQLMPVSATPESPSKMPRLDRLSQSSTRSCAQPETGGVRTIDTEEGQPPGDHAQRRTSRSTQEQPSEESQPDQEVQRNRWSRLRQGISRFGHSRTPK</sequence>
<dbReference type="AlphaFoldDB" id="A0A7D5ZCR4"/>
<accession>A0A7D5ZCR4</accession>
<dbReference type="GeneID" id="26245759"/>
<dbReference type="RefSeq" id="XP_014541509.2">
    <property type="nucleotide sequence ID" value="XM_014686023.2"/>
</dbReference>
<dbReference type="KEGG" id="mbrn:26245759"/>
<feature type="compositionally biased region" description="Polar residues" evidence="1">
    <location>
        <begin position="144"/>
        <end position="154"/>
    </location>
</feature>
<organism evidence="2 3">
    <name type="scientific">Metarhizium brunneum</name>
    <dbReference type="NCBI Taxonomy" id="500148"/>
    <lineage>
        <taxon>Eukaryota</taxon>
        <taxon>Fungi</taxon>
        <taxon>Dikarya</taxon>
        <taxon>Ascomycota</taxon>
        <taxon>Pezizomycotina</taxon>
        <taxon>Sordariomycetes</taxon>
        <taxon>Hypocreomycetidae</taxon>
        <taxon>Hypocreales</taxon>
        <taxon>Clavicipitaceae</taxon>
        <taxon>Metarhizium</taxon>
    </lineage>
</organism>
<keyword evidence="3" id="KW-1185">Reference proteome</keyword>